<dbReference type="Proteomes" id="UP000064029">
    <property type="component" value="Unassembled WGS sequence"/>
</dbReference>
<proteinExistence type="predicted"/>
<evidence type="ECO:0000313" key="1">
    <source>
        <dbReference type="EMBL" id="KVG55670.1"/>
    </source>
</evidence>
<gene>
    <name evidence="1" type="ORF">WJ33_06130</name>
</gene>
<sequence length="172" mass="19549">MHSELRSIELPDWLPADAWADWCEHREAKARDKSAPWTRPAAKVSVRRLTKLRDLGHDPVACIDEAVLRGWTGLFPVKADAADATGGAQAISPDWWKTAPGIRERGKQLGIEERPDQVFEQYKARVFKAAGPGEWMEDMLRTVSRESDERYEALYAYFNDIPRDQGAQREAV</sequence>
<name>A0A124R7N4_9BURK</name>
<protein>
    <submittedName>
        <fullName evidence="1">Uncharacterized protein</fullName>
    </submittedName>
</protein>
<reference evidence="1 2" key="1">
    <citation type="submission" date="2015-11" db="EMBL/GenBank/DDBJ databases">
        <title>Expanding the genomic diversity of Burkholderia species for the development of highly accurate diagnostics.</title>
        <authorList>
            <person name="Sahl J."/>
            <person name="Keim P."/>
            <person name="Wagner D."/>
        </authorList>
    </citation>
    <scope>NUCLEOTIDE SEQUENCE [LARGE SCALE GENOMIC DNA]</scope>
    <source>
        <strain evidence="1 2">MSMB2036</strain>
    </source>
</reference>
<dbReference type="AlphaFoldDB" id="A0A124R7N4"/>
<dbReference type="EMBL" id="LOXM01000262">
    <property type="protein sequence ID" value="KVG55670.1"/>
    <property type="molecule type" value="Genomic_DNA"/>
</dbReference>
<comment type="caution">
    <text evidence="1">The sequence shown here is derived from an EMBL/GenBank/DDBJ whole genome shotgun (WGS) entry which is preliminary data.</text>
</comment>
<evidence type="ECO:0000313" key="2">
    <source>
        <dbReference type="Proteomes" id="UP000064029"/>
    </source>
</evidence>
<organism evidence="1 2">
    <name type="scientific">Burkholderia ubonensis</name>
    <dbReference type="NCBI Taxonomy" id="101571"/>
    <lineage>
        <taxon>Bacteria</taxon>
        <taxon>Pseudomonadati</taxon>
        <taxon>Pseudomonadota</taxon>
        <taxon>Betaproteobacteria</taxon>
        <taxon>Burkholderiales</taxon>
        <taxon>Burkholderiaceae</taxon>
        <taxon>Burkholderia</taxon>
        <taxon>Burkholderia cepacia complex</taxon>
    </lineage>
</organism>
<accession>A0A124R7N4</accession>